<accession>A0A5C6AD76</accession>
<evidence type="ECO:0000313" key="2">
    <source>
        <dbReference type="Proteomes" id="UP000316213"/>
    </source>
</evidence>
<dbReference type="AlphaFoldDB" id="A0A5C6AD76"/>
<comment type="caution">
    <text evidence="1">The sequence shown here is derived from an EMBL/GenBank/DDBJ whole genome shotgun (WGS) entry which is preliminary data.</text>
</comment>
<gene>
    <name evidence="1" type="ORF">Pla100_25180</name>
</gene>
<dbReference type="Gene3D" id="3.40.50.1820">
    <property type="entry name" value="alpha/beta hydrolase"/>
    <property type="match status" value="1"/>
</dbReference>
<name>A0A5C6AD76_9BACT</name>
<evidence type="ECO:0000313" key="1">
    <source>
        <dbReference type="EMBL" id="TWT97366.1"/>
    </source>
</evidence>
<dbReference type="Proteomes" id="UP000316213">
    <property type="component" value="Unassembled WGS sequence"/>
</dbReference>
<dbReference type="InterPro" id="IPR029058">
    <property type="entry name" value="AB_hydrolase_fold"/>
</dbReference>
<sequence>MPTTRNKAILMTFLSPIEMGRYRSIETLWFTIGFLCLGLIGMGADALAEDGGTPVRAELWTHLSSDAKAINVRGMSAHFDDSGDRRVLRLEVPELNVALGEIHSSGRGIAWVGLPPPAEGWDLGSAECVQARVQNAGATPAEVTLWVVGSNGWTAVGDSSVLKPSESTTLRCLLRETFPDGTPKIDPIRIKEIRVMVQRADTAAMVVSDMIATGTVEPWVRPTGRIDVPDMVEGSPAPGRRVRYRLSDDPDAEIYGTLYLPPDWNPNKRYPVIAEFPGNIFFHAKACWSTGRPEQCQMGYGITLGTDAIWVSLPFVDRETGQIAEAGFGSREGDDTAAYTVRVIDDICANWGGDRDNLILCGFSRGAIACGYIGLRNDTIAGLWKGFVACQHYDGSNWRQSRMEDAIERAPRFRGRAIFQVDNSGSADNTGGTANYEQLMAHTDPAVKWTWVSSGLGSHATAMFLDDRPSTQQLRQWFDGLQR</sequence>
<organism evidence="1 2">
    <name type="scientific">Neorhodopirellula pilleata</name>
    <dbReference type="NCBI Taxonomy" id="2714738"/>
    <lineage>
        <taxon>Bacteria</taxon>
        <taxon>Pseudomonadati</taxon>
        <taxon>Planctomycetota</taxon>
        <taxon>Planctomycetia</taxon>
        <taxon>Pirellulales</taxon>
        <taxon>Pirellulaceae</taxon>
        <taxon>Neorhodopirellula</taxon>
    </lineage>
</organism>
<keyword evidence="2" id="KW-1185">Reference proteome</keyword>
<proteinExistence type="predicted"/>
<dbReference type="OrthoDB" id="253099at2"/>
<protein>
    <submittedName>
        <fullName evidence="1">Uncharacterized protein</fullName>
    </submittedName>
</protein>
<dbReference type="SUPFAM" id="SSF53474">
    <property type="entry name" value="alpha/beta-Hydrolases"/>
    <property type="match status" value="1"/>
</dbReference>
<reference evidence="1 2" key="1">
    <citation type="submission" date="2019-02" db="EMBL/GenBank/DDBJ databases">
        <title>Deep-cultivation of Planctomycetes and their phenomic and genomic characterization uncovers novel biology.</title>
        <authorList>
            <person name="Wiegand S."/>
            <person name="Jogler M."/>
            <person name="Boedeker C."/>
            <person name="Pinto D."/>
            <person name="Vollmers J."/>
            <person name="Rivas-Marin E."/>
            <person name="Kohn T."/>
            <person name="Peeters S.H."/>
            <person name="Heuer A."/>
            <person name="Rast P."/>
            <person name="Oberbeckmann S."/>
            <person name="Bunk B."/>
            <person name="Jeske O."/>
            <person name="Meyerdierks A."/>
            <person name="Storesund J.E."/>
            <person name="Kallscheuer N."/>
            <person name="Luecker S."/>
            <person name="Lage O.M."/>
            <person name="Pohl T."/>
            <person name="Merkel B.J."/>
            <person name="Hornburger P."/>
            <person name="Mueller R.-W."/>
            <person name="Bruemmer F."/>
            <person name="Labrenz M."/>
            <person name="Spormann A.M."/>
            <person name="Op Den Camp H."/>
            <person name="Overmann J."/>
            <person name="Amann R."/>
            <person name="Jetten M.S.M."/>
            <person name="Mascher T."/>
            <person name="Medema M.H."/>
            <person name="Devos D.P."/>
            <person name="Kaster A.-K."/>
            <person name="Ovreas L."/>
            <person name="Rohde M."/>
            <person name="Galperin M.Y."/>
            <person name="Jogler C."/>
        </authorList>
    </citation>
    <scope>NUCLEOTIDE SEQUENCE [LARGE SCALE GENOMIC DNA]</scope>
    <source>
        <strain evidence="1 2">Pla100</strain>
    </source>
</reference>
<dbReference type="EMBL" id="SJPM01000004">
    <property type="protein sequence ID" value="TWT97366.1"/>
    <property type="molecule type" value="Genomic_DNA"/>
</dbReference>